<keyword evidence="3" id="KW-1185">Reference proteome</keyword>
<gene>
    <name evidence="2" type="ORF">CYY_003548</name>
</gene>
<dbReference type="Proteomes" id="UP000695562">
    <property type="component" value="Unassembled WGS sequence"/>
</dbReference>
<dbReference type="EMBL" id="AJWJ01000112">
    <property type="protein sequence ID" value="KAF2075158.1"/>
    <property type="molecule type" value="Genomic_DNA"/>
</dbReference>
<dbReference type="Pfam" id="PF07534">
    <property type="entry name" value="TLD"/>
    <property type="match status" value="1"/>
</dbReference>
<evidence type="ECO:0000259" key="1">
    <source>
        <dbReference type="PROSITE" id="PS51886"/>
    </source>
</evidence>
<organism evidence="2 3">
    <name type="scientific">Polysphondylium violaceum</name>
    <dbReference type="NCBI Taxonomy" id="133409"/>
    <lineage>
        <taxon>Eukaryota</taxon>
        <taxon>Amoebozoa</taxon>
        <taxon>Evosea</taxon>
        <taxon>Eumycetozoa</taxon>
        <taxon>Dictyostelia</taxon>
        <taxon>Dictyosteliales</taxon>
        <taxon>Dictyosteliaceae</taxon>
        <taxon>Polysphondylium</taxon>
    </lineage>
</organism>
<evidence type="ECO:0000313" key="3">
    <source>
        <dbReference type="Proteomes" id="UP000695562"/>
    </source>
</evidence>
<dbReference type="SMART" id="SM00584">
    <property type="entry name" value="TLDc"/>
    <property type="match status" value="1"/>
</dbReference>
<accession>A0A8J4PW77</accession>
<reference evidence="2" key="1">
    <citation type="submission" date="2020-01" db="EMBL/GenBank/DDBJ databases">
        <title>Development of genomics and gene disruption for Polysphondylium violaceum indicates a role for the polyketide synthase stlB in stalk morphogenesis.</title>
        <authorList>
            <person name="Narita B."/>
            <person name="Kawabe Y."/>
            <person name="Kin K."/>
            <person name="Saito T."/>
            <person name="Gibbs R."/>
            <person name="Kuspa A."/>
            <person name="Muzny D."/>
            <person name="Queller D."/>
            <person name="Richards S."/>
            <person name="Strassman J."/>
            <person name="Sucgang R."/>
            <person name="Worley K."/>
            <person name="Schaap P."/>
        </authorList>
    </citation>
    <scope>NUCLEOTIDE SEQUENCE</scope>
    <source>
        <strain evidence="2">QSvi11</strain>
    </source>
</reference>
<dbReference type="AlphaFoldDB" id="A0A8J4PW77"/>
<proteinExistence type="predicted"/>
<name>A0A8J4PW77_9MYCE</name>
<dbReference type="PANTHER" id="PTHR23354">
    <property type="entry name" value="NUCLEOLAR PROTEIN 7/ESTROGEN RECEPTOR COACTIVATOR-RELATED"/>
    <property type="match status" value="1"/>
</dbReference>
<protein>
    <recommendedName>
        <fullName evidence="1">TLDc domain-containing protein</fullName>
    </recommendedName>
</protein>
<evidence type="ECO:0000313" key="2">
    <source>
        <dbReference type="EMBL" id="KAF2075158.1"/>
    </source>
</evidence>
<sequence>MDQIGSNSLKDIENECLKEQQKAFGSQIIDLNSFATISNWIDNTKSTQFELLYRASEHSFSISSFHEICDNKGPTITIIETTKGDIFGGYNSTSWNGANGTRGYFGGNDKCFIFTLVNKNNIKPTMYKNNSNQRYVYNHNICGPSFGDDISIYQQDSSEDGTQDKGFESIIGEQSFPCDYSDTLDGNGEGKLTLTQSERFTIKDYEVFKVQ</sequence>
<dbReference type="OrthoDB" id="289228at2759"/>
<dbReference type="PROSITE" id="PS51886">
    <property type="entry name" value="TLDC"/>
    <property type="match status" value="1"/>
</dbReference>
<dbReference type="InterPro" id="IPR006571">
    <property type="entry name" value="TLDc_dom"/>
</dbReference>
<comment type="caution">
    <text evidence="2">The sequence shown here is derived from an EMBL/GenBank/DDBJ whole genome shotgun (WGS) entry which is preliminary data.</text>
</comment>
<feature type="domain" description="TLDc" evidence="1">
    <location>
        <begin position="27"/>
        <end position="211"/>
    </location>
</feature>